<dbReference type="AlphaFoldDB" id="A0A2T7PJB2"/>
<dbReference type="STRING" id="400727.A0A2T7PJB2"/>
<dbReference type="GO" id="GO:0005777">
    <property type="term" value="C:peroxisome"/>
    <property type="evidence" value="ECO:0007669"/>
    <property type="project" value="UniProtKB-SubCell"/>
</dbReference>
<gene>
    <name evidence="2" type="ORF">C0Q70_04771</name>
</gene>
<comment type="subcellular location">
    <subcellularLocation>
        <location evidence="1">Peroxisome</location>
    </subcellularLocation>
</comment>
<comment type="function">
    <text evidence="1">Peroxisomal protease that mediates both the removal of the leader peptide from proteins containing a PTS2 target sequence and processes several PTS1-containing proteins. Catalyzes the processing of PTS1-proteins involved in the peroxisomal beta-oxidation of fatty acids.</text>
</comment>
<dbReference type="InterPro" id="IPR039245">
    <property type="entry name" value="TYSND1/DEG15"/>
</dbReference>
<dbReference type="Gene3D" id="2.40.10.10">
    <property type="entry name" value="Trypsin-like serine proteases"/>
    <property type="match status" value="2"/>
</dbReference>
<dbReference type="InterPro" id="IPR043504">
    <property type="entry name" value="Peptidase_S1_PA_chymotrypsin"/>
</dbReference>
<reference evidence="2 3" key="1">
    <citation type="submission" date="2018-04" db="EMBL/GenBank/DDBJ databases">
        <title>The genome of golden apple snail Pomacea canaliculata provides insight into stress tolerance and invasive adaptation.</title>
        <authorList>
            <person name="Liu C."/>
            <person name="Liu B."/>
            <person name="Ren Y."/>
            <person name="Zhang Y."/>
            <person name="Wang H."/>
            <person name="Li S."/>
            <person name="Jiang F."/>
            <person name="Yin L."/>
            <person name="Zhang G."/>
            <person name="Qian W."/>
            <person name="Fan W."/>
        </authorList>
    </citation>
    <scope>NUCLEOTIDE SEQUENCE [LARGE SCALE GENOMIC DNA]</scope>
    <source>
        <strain evidence="2">SZHN2017</strain>
        <tissue evidence="2">Muscle</tissue>
    </source>
</reference>
<dbReference type="Proteomes" id="UP000245119">
    <property type="component" value="Linkage Group LG3"/>
</dbReference>
<dbReference type="PANTHER" id="PTHR21004">
    <property type="entry name" value="SERINE PROTEASE-RELATED"/>
    <property type="match status" value="1"/>
</dbReference>
<comment type="PTM">
    <text evidence="1">The full-lengh TYSND1 is the active the proteolytic processing of PTS1- and PTS2-proteins and in self-cleavage, and intermolecular self-cleavage of TYSND1 down-regulates its protease activity.</text>
</comment>
<dbReference type="GO" id="GO:0016485">
    <property type="term" value="P:protein processing"/>
    <property type="evidence" value="ECO:0007669"/>
    <property type="project" value="InterPro"/>
</dbReference>
<dbReference type="InterPro" id="IPR009003">
    <property type="entry name" value="Peptidase_S1_PA"/>
</dbReference>
<name>A0A2T7PJB2_POMCA</name>
<evidence type="ECO:0000256" key="1">
    <source>
        <dbReference type="PIRNR" id="PIRNR037989"/>
    </source>
</evidence>
<dbReference type="EC" id="3.4.21.-" evidence="1"/>
<organism evidence="2 3">
    <name type="scientific">Pomacea canaliculata</name>
    <name type="common">Golden apple snail</name>
    <dbReference type="NCBI Taxonomy" id="400727"/>
    <lineage>
        <taxon>Eukaryota</taxon>
        <taxon>Metazoa</taxon>
        <taxon>Spiralia</taxon>
        <taxon>Lophotrochozoa</taxon>
        <taxon>Mollusca</taxon>
        <taxon>Gastropoda</taxon>
        <taxon>Caenogastropoda</taxon>
        <taxon>Architaenioglossa</taxon>
        <taxon>Ampullarioidea</taxon>
        <taxon>Ampullariidae</taxon>
        <taxon>Pomacea</taxon>
    </lineage>
</organism>
<keyword evidence="1" id="KW-0378">Hydrolase</keyword>
<comment type="similarity">
    <text evidence="1">Belongs to the peptidase S1B family.</text>
</comment>
<dbReference type="EMBL" id="PZQS01000003">
    <property type="protein sequence ID" value="PVD33515.1"/>
    <property type="molecule type" value="Genomic_DNA"/>
</dbReference>
<dbReference type="GO" id="GO:0004252">
    <property type="term" value="F:serine-type endopeptidase activity"/>
    <property type="evidence" value="ECO:0007669"/>
    <property type="project" value="InterPro"/>
</dbReference>
<keyword evidence="1" id="KW-0720">Serine protease</keyword>
<dbReference type="SUPFAM" id="SSF50494">
    <property type="entry name" value="Trypsin-like serine proteases"/>
    <property type="match status" value="2"/>
</dbReference>
<keyword evidence="1" id="KW-0576">Peroxisome</keyword>
<accession>A0A2T7PJB2</accession>
<dbReference type="GO" id="GO:0031998">
    <property type="term" value="P:regulation of fatty acid beta-oxidation"/>
    <property type="evidence" value="ECO:0007669"/>
    <property type="project" value="TreeGrafter"/>
</dbReference>
<keyword evidence="1" id="KW-0645">Protease</keyword>
<dbReference type="PANTHER" id="PTHR21004:SF0">
    <property type="entry name" value="PEROXISOMAL LEADER PEPTIDE-PROCESSING PROTEASE"/>
    <property type="match status" value="1"/>
</dbReference>
<evidence type="ECO:0000313" key="2">
    <source>
        <dbReference type="EMBL" id="PVD33515.1"/>
    </source>
</evidence>
<dbReference type="OrthoDB" id="17845at2759"/>
<protein>
    <recommendedName>
        <fullName evidence="1">Peroxisomal leader peptide-processing protease</fullName>
        <ecNumber evidence="1">3.4.21.-</ecNumber>
    </recommendedName>
</protein>
<keyword evidence="3" id="KW-1185">Reference proteome</keyword>
<comment type="caution">
    <text evidence="2">The sequence shown here is derived from an EMBL/GenBank/DDBJ whole genome shotgun (WGS) entry which is preliminary data.</text>
</comment>
<proteinExistence type="inferred from homology"/>
<evidence type="ECO:0000313" key="3">
    <source>
        <dbReference type="Proteomes" id="UP000245119"/>
    </source>
</evidence>
<sequence length="525" mass="58111">MCEVLAEESPDLWNSNQTGNLHETPSIETAVTSVSTDNQISKDLQHIKWRSDVHSFVSFSASIVDIFKCSAFQSALERLMPDSSWELVDRKGEKQNSDDAVLDDTQNQDMHSLLSYFVLLKLHNWTPYKSKEVVRPAEYCQIGEQVEICSTPFGGFKPEAFLNSYSHGIISNLAGRDNCLILSDARCIPGGEGAPLYTIIHSKRYLTGIVVASLCWKNDEWIGFCISCAIDKILDSLPTDKMSCIHRYIRGLYDLLHAGYMPLFPVTVLLQVGKTWGSGVIIGKKERLVLTCSHVIKDANLFPVEAKIGSDDRLIKTEVIHRQHPLHHQFDLGLVRLSCGEQQLGMQKDVVECAKPTVGMKVFAVGYGVFGAEHNLAPSVTSGVISKVLHFKHIPVMVQTTCAVHPGASGGALVDGLGRLLGIIVCNTRDNSSGASFPHINMSIPVCTVWPIISKFLVTGDSECLQALIVKNKLLDSLWSLGETAASFHSKHYDMKILKLQVSCRDCDKVKTQKVVHLCYKLKKE</sequence>
<dbReference type="Pfam" id="PF13365">
    <property type="entry name" value="Trypsin_2"/>
    <property type="match status" value="1"/>
</dbReference>